<dbReference type="GO" id="GO:0006814">
    <property type="term" value="P:sodium ion transport"/>
    <property type="evidence" value="ECO:0007669"/>
    <property type="project" value="UniProtKB-KW"/>
</dbReference>
<dbReference type="AlphaFoldDB" id="A0A073ITY8"/>
<comment type="subcellular location">
    <subcellularLocation>
        <location evidence="1">Cell membrane</location>
        <topology evidence="1">Multi-pass membrane protein</topology>
    </subcellularLocation>
</comment>
<dbReference type="OrthoDB" id="9810181at2"/>
<keyword evidence="16" id="KW-1185">Reference proteome</keyword>
<evidence type="ECO:0000256" key="9">
    <source>
        <dbReference type="ARBA" id="ARBA00023065"/>
    </source>
</evidence>
<dbReference type="Proteomes" id="UP000027665">
    <property type="component" value="Unassembled WGS sequence"/>
</dbReference>
<evidence type="ECO:0000256" key="7">
    <source>
        <dbReference type="ARBA" id="ARBA00022989"/>
    </source>
</evidence>
<dbReference type="GeneID" id="90982966"/>
<feature type="transmembrane region" description="Helical" evidence="14">
    <location>
        <begin position="308"/>
        <end position="333"/>
    </location>
</feature>
<gene>
    <name evidence="15" type="ORF">EH55_00090</name>
</gene>
<evidence type="ECO:0000256" key="14">
    <source>
        <dbReference type="SAM" id="Phobius"/>
    </source>
</evidence>
<dbReference type="InterPro" id="IPR038377">
    <property type="entry name" value="Na/Glc_symporter_sf"/>
</dbReference>
<evidence type="ECO:0000256" key="3">
    <source>
        <dbReference type="ARBA" id="ARBA00022448"/>
    </source>
</evidence>
<comment type="similarity">
    <text evidence="2 13">Belongs to the sodium:solute symporter (SSF) (TC 2.A.21) family.</text>
</comment>
<keyword evidence="4" id="KW-1003">Cell membrane</keyword>
<evidence type="ECO:0000256" key="6">
    <source>
        <dbReference type="ARBA" id="ARBA00022847"/>
    </source>
</evidence>
<feature type="transmembrane region" description="Helical" evidence="14">
    <location>
        <begin position="73"/>
        <end position="96"/>
    </location>
</feature>
<name>A0A073ITY8_9BACT</name>
<keyword evidence="8" id="KW-0915">Sodium</keyword>
<keyword evidence="7 14" id="KW-1133">Transmembrane helix</keyword>
<evidence type="ECO:0000256" key="4">
    <source>
        <dbReference type="ARBA" id="ARBA00022475"/>
    </source>
</evidence>
<comment type="catalytic activity">
    <reaction evidence="12">
        <text>L-proline(in) + Na(+)(in) = L-proline(out) + Na(+)(out)</text>
        <dbReference type="Rhea" id="RHEA:28967"/>
        <dbReference type="ChEBI" id="CHEBI:29101"/>
        <dbReference type="ChEBI" id="CHEBI:60039"/>
    </reaction>
</comment>
<comment type="caution">
    <text evidence="15">The sequence shown here is derived from an EMBL/GenBank/DDBJ whole genome shotgun (WGS) entry which is preliminary data.</text>
</comment>
<dbReference type="PANTHER" id="PTHR48086:SF3">
    <property type="entry name" value="SODIUM_PROLINE SYMPORTER"/>
    <property type="match status" value="1"/>
</dbReference>
<proteinExistence type="inferred from homology"/>
<evidence type="ECO:0000256" key="2">
    <source>
        <dbReference type="ARBA" id="ARBA00006434"/>
    </source>
</evidence>
<feature type="transmembrane region" description="Helical" evidence="14">
    <location>
        <begin position="180"/>
        <end position="207"/>
    </location>
</feature>
<dbReference type="eggNOG" id="COG0591">
    <property type="taxonomic scope" value="Bacteria"/>
</dbReference>
<dbReference type="GO" id="GO:0015293">
    <property type="term" value="F:symporter activity"/>
    <property type="evidence" value="ECO:0007669"/>
    <property type="project" value="UniProtKB-KW"/>
</dbReference>
<evidence type="ECO:0000256" key="8">
    <source>
        <dbReference type="ARBA" id="ARBA00023053"/>
    </source>
</evidence>
<reference evidence="15 16" key="1">
    <citation type="submission" date="2014-04" db="EMBL/GenBank/DDBJ databases">
        <title>Draft Genome Sequence of Synergistes jonesii.</title>
        <authorList>
            <person name="Coil D.A."/>
            <person name="Eisen J.A."/>
            <person name="Holland-Moritz H.E."/>
        </authorList>
    </citation>
    <scope>NUCLEOTIDE SEQUENCE [LARGE SCALE GENOMIC DNA]</scope>
    <source>
        <strain evidence="15 16">78-1</strain>
    </source>
</reference>
<evidence type="ECO:0000256" key="13">
    <source>
        <dbReference type="RuleBase" id="RU362091"/>
    </source>
</evidence>
<evidence type="ECO:0000256" key="12">
    <source>
        <dbReference type="ARBA" id="ARBA00033708"/>
    </source>
</evidence>
<feature type="transmembrane region" description="Helical" evidence="14">
    <location>
        <begin position="149"/>
        <end position="168"/>
    </location>
</feature>
<dbReference type="InterPro" id="IPR050277">
    <property type="entry name" value="Sodium:Solute_Symporter"/>
</dbReference>
<dbReference type="STRING" id="2754.EH55_00090"/>
<dbReference type="InterPro" id="IPR001734">
    <property type="entry name" value="Na/solute_symporter"/>
</dbReference>
<feature type="transmembrane region" description="Helical" evidence="14">
    <location>
        <begin position="117"/>
        <end position="143"/>
    </location>
</feature>
<feature type="transmembrane region" description="Helical" evidence="14">
    <location>
        <begin position="227"/>
        <end position="247"/>
    </location>
</feature>
<feature type="transmembrane region" description="Helical" evidence="14">
    <location>
        <begin position="418"/>
        <end position="436"/>
    </location>
</feature>
<dbReference type="EMBL" id="JMKI01000010">
    <property type="protein sequence ID" value="KEJ92941.1"/>
    <property type="molecule type" value="Genomic_DNA"/>
</dbReference>
<feature type="transmembrane region" description="Helical" evidence="14">
    <location>
        <begin position="268"/>
        <end position="288"/>
    </location>
</feature>
<dbReference type="Gene3D" id="1.20.1730.10">
    <property type="entry name" value="Sodium/glucose cotransporter"/>
    <property type="match status" value="1"/>
</dbReference>
<feature type="transmembrane region" description="Helical" evidence="14">
    <location>
        <begin position="34"/>
        <end position="53"/>
    </location>
</feature>
<evidence type="ECO:0000256" key="5">
    <source>
        <dbReference type="ARBA" id="ARBA00022692"/>
    </source>
</evidence>
<evidence type="ECO:0000313" key="15">
    <source>
        <dbReference type="EMBL" id="KEJ92941.1"/>
    </source>
</evidence>
<keyword evidence="6" id="KW-0769">Symport</keyword>
<keyword evidence="10 14" id="KW-0472">Membrane</keyword>
<evidence type="ECO:0000256" key="1">
    <source>
        <dbReference type="ARBA" id="ARBA00004651"/>
    </source>
</evidence>
<dbReference type="CDD" id="cd10322">
    <property type="entry name" value="SLC5sbd"/>
    <property type="match status" value="1"/>
</dbReference>
<keyword evidence="11" id="KW-0739">Sodium transport</keyword>
<dbReference type="GO" id="GO:0005886">
    <property type="term" value="C:plasma membrane"/>
    <property type="evidence" value="ECO:0007669"/>
    <property type="project" value="UniProtKB-SubCell"/>
</dbReference>
<keyword evidence="9" id="KW-0406">Ion transport</keyword>
<dbReference type="RefSeq" id="WP_037974801.1">
    <property type="nucleotide sequence ID" value="NZ_JMKI01000010.1"/>
</dbReference>
<evidence type="ECO:0000256" key="11">
    <source>
        <dbReference type="ARBA" id="ARBA00023201"/>
    </source>
</evidence>
<accession>A0A073ITY8</accession>
<keyword evidence="3" id="KW-0813">Transport</keyword>
<dbReference type="PANTHER" id="PTHR48086">
    <property type="entry name" value="SODIUM/PROLINE SYMPORTER-RELATED"/>
    <property type="match status" value="1"/>
</dbReference>
<dbReference type="PROSITE" id="PS50283">
    <property type="entry name" value="NA_SOLUT_SYMP_3"/>
    <property type="match status" value="1"/>
</dbReference>
<feature type="transmembrane region" description="Helical" evidence="14">
    <location>
        <begin position="442"/>
        <end position="465"/>
    </location>
</feature>
<evidence type="ECO:0008006" key="17">
    <source>
        <dbReference type="Google" id="ProtNLM"/>
    </source>
</evidence>
<keyword evidence="5 14" id="KW-0812">Transmembrane</keyword>
<sequence>MDIYAIISVFFLCAYLFIGLYAGRQTKSVEDHYVMSRSATAIFITGTLIASNLSSVTFTGFTATVATSGPLGLISQFGASVTGSLFLGLFAGRYLYRMRLLTVPDYFAKRYPGKGPQLAASIIVLVSMTAYMITVTLGAVVVINNIFGWSNIMSLIAIMVIITLFTMVGGMRSVVVTDTVMFLVFLLAALVIGPSVIIKAGGFAAAISKAAESFPYLFAWNGNAPKLNGFMSILEMNLLSFLMVLGAPHLISRVSIAKSERELGKSMIYLSVLLPLLIISLLYPFSFFPLLNTGVKPVASYVWVCKNLVPSLIGSIGLAGVVAAAISTATSLFQQASATLSSCIIKDFLFPNMNEKQLLFVSRLSVVVIGVIVFFGSLNPSISGATIMYSFLFATAAFGAWIPAIYLGLLWKKATTTGATWSMLLTMPLIIVVALARQKGIIPIWVPTNLVGLVFSMTTMVIISLSTKQEDAESIYNEIHNKVEIA</sequence>
<evidence type="ECO:0000313" key="16">
    <source>
        <dbReference type="Proteomes" id="UP000027665"/>
    </source>
</evidence>
<protein>
    <recommendedName>
        <fullName evidence="17">Sodium:solute symporter</fullName>
    </recommendedName>
</protein>
<evidence type="ECO:0000256" key="10">
    <source>
        <dbReference type="ARBA" id="ARBA00023136"/>
    </source>
</evidence>
<organism evidence="15 16">
    <name type="scientific">Synergistes jonesii</name>
    <dbReference type="NCBI Taxonomy" id="2754"/>
    <lineage>
        <taxon>Bacteria</taxon>
        <taxon>Thermotogati</taxon>
        <taxon>Synergistota</taxon>
        <taxon>Synergistia</taxon>
        <taxon>Synergistales</taxon>
        <taxon>Synergistaceae</taxon>
        <taxon>Synergistes</taxon>
    </lineage>
</organism>
<feature type="transmembrane region" description="Helical" evidence="14">
    <location>
        <begin position="387"/>
        <end position="411"/>
    </location>
</feature>
<feature type="transmembrane region" description="Helical" evidence="14">
    <location>
        <begin position="6"/>
        <end position="22"/>
    </location>
</feature>
<dbReference type="Pfam" id="PF00474">
    <property type="entry name" value="SSF"/>
    <property type="match status" value="1"/>
</dbReference>
<feature type="transmembrane region" description="Helical" evidence="14">
    <location>
        <begin position="358"/>
        <end position="375"/>
    </location>
</feature>